<evidence type="ECO:0008006" key="3">
    <source>
        <dbReference type="Google" id="ProtNLM"/>
    </source>
</evidence>
<evidence type="ECO:0000313" key="1">
    <source>
        <dbReference type="EMBL" id="OWZ03855.1"/>
    </source>
</evidence>
<dbReference type="OrthoDB" id="165983at2759"/>
<reference evidence="2" key="1">
    <citation type="submission" date="2017-03" db="EMBL/GenBank/DDBJ databases">
        <title>Phytopthora megakarya and P. palmivora, two closely related causual agents of cacao black pod achieved similar genome size and gene model numbers by different mechanisms.</title>
        <authorList>
            <person name="Ali S."/>
            <person name="Shao J."/>
            <person name="Larry D.J."/>
            <person name="Kronmiller B."/>
            <person name="Shen D."/>
            <person name="Strem M.D."/>
            <person name="Melnick R.L."/>
            <person name="Guiltinan M.J."/>
            <person name="Tyler B.M."/>
            <person name="Meinhardt L.W."/>
            <person name="Bailey B.A."/>
        </authorList>
    </citation>
    <scope>NUCLEOTIDE SEQUENCE [LARGE SCALE GENOMIC DNA]</scope>
    <source>
        <strain evidence="2">zdho120</strain>
    </source>
</reference>
<protein>
    <recommendedName>
        <fullName evidence="3">Reverse transcriptase</fullName>
    </recommendedName>
</protein>
<evidence type="ECO:0000313" key="2">
    <source>
        <dbReference type="Proteomes" id="UP000198211"/>
    </source>
</evidence>
<sequence length="260" mass="28679">MESTHGGKTDLYPKDHPEESRIVSMLHAVTKSLRDGQESGQYMIVDANLLDQWPDVVCSLLGVVEKKGTDPSEEVRTIHGLSFPKDCSVNDAFATESVPKVRYESVSNCVDAGHIGRIRILKGDVKGAFRHLRTQENQVFHMADYIPKLGIVIIDMATPFGWSGSPPCYALFGRAISWLMASNSPATVSGSLDHESFSSYEWVDNQIFVEQDVDDHLELTEATLRHAMLTVLGPRSINESNFSGGKSKLVALGLSWNTVQ</sequence>
<gene>
    <name evidence="1" type="ORF">PHMEG_00024344</name>
</gene>
<dbReference type="Proteomes" id="UP000198211">
    <property type="component" value="Unassembled WGS sequence"/>
</dbReference>
<accession>A0A225VER1</accession>
<dbReference type="EMBL" id="NBNE01005285">
    <property type="protein sequence ID" value="OWZ03855.1"/>
    <property type="molecule type" value="Genomic_DNA"/>
</dbReference>
<organism evidence="1 2">
    <name type="scientific">Phytophthora megakarya</name>
    <dbReference type="NCBI Taxonomy" id="4795"/>
    <lineage>
        <taxon>Eukaryota</taxon>
        <taxon>Sar</taxon>
        <taxon>Stramenopiles</taxon>
        <taxon>Oomycota</taxon>
        <taxon>Peronosporomycetes</taxon>
        <taxon>Peronosporales</taxon>
        <taxon>Peronosporaceae</taxon>
        <taxon>Phytophthora</taxon>
    </lineage>
</organism>
<name>A0A225VER1_9STRA</name>
<comment type="caution">
    <text evidence="1">The sequence shown here is derived from an EMBL/GenBank/DDBJ whole genome shotgun (WGS) entry which is preliminary data.</text>
</comment>
<keyword evidence="2" id="KW-1185">Reference proteome</keyword>
<dbReference type="AlphaFoldDB" id="A0A225VER1"/>
<proteinExistence type="predicted"/>